<evidence type="ECO:0000313" key="6">
    <source>
        <dbReference type="EMBL" id="MBB4664094.1"/>
    </source>
</evidence>
<comment type="catalytic activity">
    <reaction evidence="1 5">
        <text>a myo-inositol phosphate + H2O = myo-inositol + phosphate</text>
        <dbReference type="Rhea" id="RHEA:24056"/>
        <dbReference type="ChEBI" id="CHEBI:15377"/>
        <dbReference type="ChEBI" id="CHEBI:17268"/>
        <dbReference type="ChEBI" id="CHEBI:43474"/>
        <dbReference type="ChEBI" id="CHEBI:84139"/>
        <dbReference type="EC" id="3.1.3.25"/>
    </reaction>
</comment>
<comment type="cofactor">
    <cofactor evidence="2 4 5">
        <name>Mg(2+)</name>
        <dbReference type="ChEBI" id="CHEBI:18420"/>
    </cofactor>
</comment>
<dbReference type="SUPFAM" id="SSF56655">
    <property type="entry name" value="Carbohydrate phosphatase"/>
    <property type="match status" value="1"/>
</dbReference>
<accession>A0A840IJ92</accession>
<dbReference type="Gene3D" id="3.40.190.80">
    <property type="match status" value="1"/>
</dbReference>
<evidence type="ECO:0000256" key="4">
    <source>
        <dbReference type="PIRSR" id="PIRSR600760-2"/>
    </source>
</evidence>
<dbReference type="GO" id="GO:0007165">
    <property type="term" value="P:signal transduction"/>
    <property type="evidence" value="ECO:0007669"/>
    <property type="project" value="TreeGrafter"/>
</dbReference>
<feature type="binding site" evidence="4">
    <location>
        <position position="224"/>
    </location>
    <ligand>
        <name>Mg(2+)</name>
        <dbReference type="ChEBI" id="CHEBI:18420"/>
        <label>1</label>
        <note>catalytic</note>
    </ligand>
</feature>
<gene>
    <name evidence="6" type="ORF">BDZ31_003697</name>
</gene>
<evidence type="ECO:0000313" key="7">
    <source>
        <dbReference type="Proteomes" id="UP000585272"/>
    </source>
</evidence>
<keyword evidence="7" id="KW-1185">Reference proteome</keyword>
<feature type="binding site" evidence="4">
    <location>
        <position position="97"/>
    </location>
    <ligand>
        <name>Mg(2+)</name>
        <dbReference type="ChEBI" id="CHEBI:18420"/>
        <label>1</label>
        <note>catalytic</note>
    </ligand>
</feature>
<dbReference type="EMBL" id="JACHNU010000006">
    <property type="protein sequence ID" value="MBB4664094.1"/>
    <property type="molecule type" value="Genomic_DNA"/>
</dbReference>
<keyword evidence="4 5" id="KW-0460">Magnesium</keyword>
<dbReference type="RefSeq" id="WP_221243165.1">
    <property type="nucleotide sequence ID" value="NZ_JACHNU010000006.1"/>
</dbReference>
<dbReference type="GO" id="GO:0006020">
    <property type="term" value="P:inositol metabolic process"/>
    <property type="evidence" value="ECO:0007669"/>
    <property type="project" value="TreeGrafter"/>
</dbReference>
<sequence>MTSSADASAIPALEAELLDVARAAARASAEVLLGYYGDAPGVRTKSTDTDLVSEADLNAERAIRALLAERRPGDAILGEEGGETAATGESGIRWVVDPLDGTVNYLFEYPQWCVSIAAEDGDGTLVGVVWDPLRGEEFSATRTGPALLDGRELRPAAKERLDFALVGTGFAYDRDVRARQAEVVASLIARVRDLRRGGSAALDLAYAAAGRLDAYYERGINPWDYAAGVLICERAGLAVRELAERDGLPSGRVVAPPQLLDELHGLVTA</sequence>
<evidence type="ECO:0000256" key="2">
    <source>
        <dbReference type="ARBA" id="ARBA00001946"/>
    </source>
</evidence>
<keyword evidence="3 5" id="KW-0378">Hydrolase</keyword>
<dbReference type="Gene3D" id="3.30.540.10">
    <property type="entry name" value="Fructose-1,6-Bisphosphatase, subunit A, domain 1"/>
    <property type="match status" value="1"/>
</dbReference>
<evidence type="ECO:0000256" key="1">
    <source>
        <dbReference type="ARBA" id="ARBA00001033"/>
    </source>
</evidence>
<dbReference type="Proteomes" id="UP000585272">
    <property type="component" value="Unassembled WGS sequence"/>
</dbReference>
<dbReference type="CDD" id="cd01639">
    <property type="entry name" value="IMPase"/>
    <property type="match status" value="1"/>
</dbReference>
<comment type="caution">
    <text evidence="6">The sequence shown here is derived from an EMBL/GenBank/DDBJ whole genome shotgun (WGS) entry which is preliminary data.</text>
</comment>
<dbReference type="Pfam" id="PF00459">
    <property type="entry name" value="Inositol_P"/>
    <property type="match status" value="1"/>
</dbReference>
<dbReference type="PRINTS" id="PR00377">
    <property type="entry name" value="IMPHPHTASES"/>
</dbReference>
<dbReference type="InterPro" id="IPR033942">
    <property type="entry name" value="IMPase"/>
</dbReference>
<dbReference type="InterPro" id="IPR000760">
    <property type="entry name" value="Inositol_monophosphatase-like"/>
</dbReference>
<keyword evidence="4 5" id="KW-0479">Metal-binding</keyword>
<dbReference type="EC" id="3.1.3.25" evidence="5"/>
<dbReference type="PANTHER" id="PTHR20854">
    <property type="entry name" value="INOSITOL MONOPHOSPHATASE"/>
    <property type="match status" value="1"/>
</dbReference>
<evidence type="ECO:0000256" key="3">
    <source>
        <dbReference type="ARBA" id="ARBA00022801"/>
    </source>
</evidence>
<organism evidence="6 7">
    <name type="scientific">Conexibacter arvalis</name>
    <dbReference type="NCBI Taxonomy" id="912552"/>
    <lineage>
        <taxon>Bacteria</taxon>
        <taxon>Bacillati</taxon>
        <taxon>Actinomycetota</taxon>
        <taxon>Thermoleophilia</taxon>
        <taxon>Solirubrobacterales</taxon>
        <taxon>Conexibacteraceae</taxon>
        <taxon>Conexibacter</taxon>
    </lineage>
</organism>
<dbReference type="GO" id="GO:0008934">
    <property type="term" value="F:inositol monophosphate 1-phosphatase activity"/>
    <property type="evidence" value="ECO:0007669"/>
    <property type="project" value="InterPro"/>
</dbReference>
<name>A0A840IJ92_9ACTN</name>
<feature type="binding site" evidence="4">
    <location>
        <position position="100"/>
    </location>
    <ligand>
        <name>Mg(2+)</name>
        <dbReference type="ChEBI" id="CHEBI:18420"/>
        <label>1</label>
        <note>catalytic</note>
    </ligand>
</feature>
<dbReference type="AlphaFoldDB" id="A0A840IJ92"/>
<feature type="binding site" evidence="4">
    <location>
        <position position="99"/>
    </location>
    <ligand>
        <name>Mg(2+)</name>
        <dbReference type="ChEBI" id="CHEBI:18420"/>
        <label>1</label>
        <note>catalytic</note>
    </ligand>
</feature>
<reference evidence="6 7" key="1">
    <citation type="submission" date="2020-08" db="EMBL/GenBank/DDBJ databases">
        <title>Genomic Encyclopedia of Archaeal and Bacterial Type Strains, Phase II (KMG-II): from individual species to whole genera.</title>
        <authorList>
            <person name="Goeker M."/>
        </authorList>
    </citation>
    <scope>NUCLEOTIDE SEQUENCE [LARGE SCALE GENOMIC DNA]</scope>
    <source>
        <strain evidence="6 7">DSM 23288</strain>
    </source>
</reference>
<comment type="similarity">
    <text evidence="5">Belongs to the inositol monophosphatase superfamily.</text>
</comment>
<protein>
    <recommendedName>
        <fullName evidence="5">Inositol-1-monophosphatase</fullName>
        <ecNumber evidence="5">3.1.3.25</ecNumber>
    </recommendedName>
</protein>
<dbReference type="GO" id="GO:0046872">
    <property type="term" value="F:metal ion binding"/>
    <property type="evidence" value="ECO:0007669"/>
    <property type="project" value="UniProtKB-KW"/>
</dbReference>
<feature type="binding site" evidence="4">
    <location>
        <position position="79"/>
    </location>
    <ligand>
        <name>Mg(2+)</name>
        <dbReference type="ChEBI" id="CHEBI:18420"/>
        <label>1</label>
        <note>catalytic</note>
    </ligand>
</feature>
<dbReference type="PRINTS" id="PR01959">
    <property type="entry name" value="SBIMPHPHTASE"/>
</dbReference>
<dbReference type="PANTHER" id="PTHR20854:SF4">
    <property type="entry name" value="INOSITOL-1-MONOPHOSPHATASE-RELATED"/>
    <property type="match status" value="1"/>
</dbReference>
<proteinExistence type="inferred from homology"/>
<dbReference type="InterPro" id="IPR022337">
    <property type="entry name" value="Inositol_monophosphatase_SuhB"/>
</dbReference>
<evidence type="ECO:0000256" key="5">
    <source>
        <dbReference type="RuleBase" id="RU364068"/>
    </source>
</evidence>